<feature type="transmembrane region" description="Helical" evidence="1">
    <location>
        <begin position="72"/>
        <end position="91"/>
    </location>
</feature>
<keyword evidence="1" id="KW-0472">Membrane</keyword>
<gene>
    <name evidence="2" type="ORF">J2I48_10270</name>
</gene>
<keyword evidence="1" id="KW-0812">Transmembrane</keyword>
<dbReference type="AlphaFoldDB" id="A0A939G3U8"/>
<sequence>MAAPPPYHFRLSILPLLGIGLFLGLYGWATILYPGGSNADRTAVGFNWLTNYWCDLTGEIAKNGQPNPAAPIATAAMLVLCVSLSIFWLTLPRLFSQPRRLRALMQYPGVTAMLVAPFVASAYHDTAINLTGVLALPPLLLTLLGLYQGRYVRLLAIGGVCLLLVALNNAIYHLAWHLNWLPVIQKITFLVVLSWVGAISWRVYKIADQDAAR</sequence>
<feature type="transmembrane region" description="Helical" evidence="1">
    <location>
        <begin position="103"/>
        <end position="120"/>
    </location>
</feature>
<evidence type="ECO:0000313" key="2">
    <source>
        <dbReference type="EMBL" id="MBO0931381.1"/>
    </source>
</evidence>
<evidence type="ECO:0008006" key="4">
    <source>
        <dbReference type="Google" id="ProtNLM"/>
    </source>
</evidence>
<keyword evidence="3" id="KW-1185">Reference proteome</keyword>
<feature type="transmembrane region" description="Helical" evidence="1">
    <location>
        <begin position="126"/>
        <end position="147"/>
    </location>
</feature>
<reference evidence="2 3" key="1">
    <citation type="submission" date="2021-03" db="EMBL/GenBank/DDBJ databases">
        <title>Fibrella sp. HMF5036 genome sequencing and assembly.</title>
        <authorList>
            <person name="Kang H."/>
            <person name="Kim H."/>
            <person name="Bae S."/>
            <person name="Joh K."/>
        </authorList>
    </citation>
    <scope>NUCLEOTIDE SEQUENCE [LARGE SCALE GENOMIC DNA]</scope>
    <source>
        <strain evidence="2 3">HMF5036</strain>
    </source>
</reference>
<dbReference type="RefSeq" id="WP_207335343.1">
    <property type="nucleotide sequence ID" value="NZ_JAFMYU010000006.1"/>
</dbReference>
<organism evidence="2 3">
    <name type="scientific">Fibrella aquatilis</name>
    <dbReference type="NCBI Taxonomy" id="2817059"/>
    <lineage>
        <taxon>Bacteria</taxon>
        <taxon>Pseudomonadati</taxon>
        <taxon>Bacteroidota</taxon>
        <taxon>Cytophagia</taxon>
        <taxon>Cytophagales</taxon>
        <taxon>Spirosomataceae</taxon>
        <taxon>Fibrella</taxon>
    </lineage>
</organism>
<name>A0A939G3U8_9BACT</name>
<feature type="transmembrane region" description="Helical" evidence="1">
    <location>
        <begin position="12"/>
        <end position="33"/>
    </location>
</feature>
<feature type="transmembrane region" description="Helical" evidence="1">
    <location>
        <begin position="187"/>
        <end position="204"/>
    </location>
</feature>
<accession>A0A939G3U8</accession>
<proteinExistence type="predicted"/>
<dbReference type="Proteomes" id="UP000664795">
    <property type="component" value="Unassembled WGS sequence"/>
</dbReference>
<evidence type="ECO:0000313" key="3">
    <source>
        <dbReference type="Proteomes" id="UP000664795"/>
    </source>
</evidence>
<comment type="caution">
    <text evidence="2">The sequence shown here is derived from an EMBL/GenBank/DDBJ whole genome shotgun (WGS) entry which is preliminary data.</text>
</comment>
<evidence type="ECO:0000256" key="1">
    <source>
        <dbReference type="SAM" id="Phobius"/>
    </source>
</evidence>
<feature type="transmembrane region" description="Helical" evidence="1">
    <location>
        <begin position="154"/>
        <end position="175"/>
    </location>
</feature>
<keyword evidence="1" id="KW-1133">Transmembrane helix</keyword>
<protein>
    <recommendedName>
        <fullName evidence="4">DUF998 domain-containing protein</fullName>
    </recommendedName>
</protein>
<dbReference type="EMBL" id="JAFMYU010000006">
    <property type="protein sequence ID" value="MBO0931381.1"/>
    <property type="molecule type" value="Genomic_DNA"/>
</dbReference>